<keyword evidence="2" id="KW-1185">Reference proteome</keyword>
<protein>
    <submittedName>
        <fullName evidence="1">HET-domain-containing protein</fullName>
    </submittedName>
</protein>
<evidence type="ECO:0000313" key="2">
    <source>
        <dbReference type="Proteomes" id="UP001497700"/>
    </source>
</evidence>
<proteinExistence type="predicted"/>
<organism evidence="1 2">
    <name type="scientific">Hypoxylon rubiginosum</name>
    <dbReference type="NCBI Taxonomy" id="110542"/>
    <lineage>
        <taxon>Eukaryota</taxon>
        <taxon>Fungi</taxon>
        <taxon>Dikarya</taxon>
        <taxon>Ascomycota</taxon>
        <taxon>Pezizomycotina</taxon>
        <taxon>Sordariomycetes</taxon>
        <taxon>Xylariomycetidae</taxon>
        <taxon>Xylariales</taxon>
        <taxon>Hypoxylaceae</taxon>
        <taxon>Hypoxylon</taxon>
    </lineage>
</organism>
<reference evidence="1 2" key="1">
    <citation type="journal article" date="2022" name="New Phytol.">
        <title>Ecological generalism drives hyperdiversity of secondary metabolite gene clusters in xylarialean endophytes.</title>
        <authorList>
            <person name="Franco M.E.E."/>
            <person name="Wisecaver J.H."/>
            <person name="Arnold A.E."/>
            <person name="Ju Y.M."/>
            <person name="Slot J.C."/>
            <person name="Ahrendt S."/>
            <person name="Moore L.P."/>
            <person name="Eastman K.E."/>
            <person name="Scott K."/>
            <person name="Konkel Z."/>
            <person name="Mondo S.J."/>
            <person name="Kuo A."/>
            <person name="Hayes R.D."/>
            <person name="Haridas S."/>
            <person name="Andreopoulos B."/>
            <person name="Riley R."/>
            <person name="LaButti K."/>
            <person name="Pangilinan J."/>
            <person name="Lipzen A."/>
            <person name="Amirebrahimi M."/>
            <person name="Yan J."/>
            <person name="Adam C."/>
            <person name="Keymanesh K."/>
            <person name="Ng V."/>
            <person name="Louie K."/>
            <person name="Northen T."/>
            <person name="Drula E."/>
            <person name="Henrissat B."/>
            <person name="Hsieh H.M."/>
            <person name="Youens-Clark K."/>
            <person name="Lutzoni F."/>
            <person name="Miadlikowska J."/>
            <person name="Eastwood D.C."/>
            <person name="Hamelin R.C."/>
            <person name="Grigoriev I.V."/>
            <person name="U'Ren J.M."/>
        </authorList>
    </citation>
    <scope>NUCLEOTIDE SEQUENCE [LARGE SCALE GENOMIC DNA]</scope>
    <source>
        <strain evidence="1 2">CBS 119005</strain>
    </source>
</reference>
<accession>A0ACB9Z8Z7</accession>
<dbReference type="Proteomes" id="UP001497700">
    <property type="component" value="Unassembled WGS sequence"/>
</dbReference>
<dbReference type="EMBL" id="MU393443">
    <property type="protein sequence ID" value="KAI4867797.1"/>
    <property type="molecule type" value="Genomic_DNA"/>
</dbReference>
<comment type="caution">
    <text evidence="1">The sequence shown here is derived from an EMBL/GenBank/DDBJ whole genome shotgun (WGS) entry which is preliminary data.</text>
</comment>
<sequence length="909" mass="102402">MDRLVKRLGNRPYQLEQFSSLRCEALSLIADIKSGAPFDAVAVEEAIEMLEALGSLVDFNVYETFPELHAEQDADAMRRKGPHNAYRIPPATEDVFFSFAAEVQELKRALFAALGKPEVCAAGAGYARVCQYCDWVLTRTGKGLHDDAAETHKYYHLCIVDRWPEFPGLHERSQHGCDMCSFLLKSASSIHAVDINSDNKTRLWLKFHRGPRTEASDQFSNALRAVSLFLQASAGRYCLNSLEMFAETANEAVASELGLSAPPGETLLTPSTIKFIQGQLSDSVQGKLHELNTEQYVPRRLIDLGPSPGCCPRLIDRVSDKTTENDELVYKYATLSYCWGPREDARAQLKLTTETCEKYRRAIPLDIMTPVMRDTILVCRALQIRYVWIDALCIMQDKLSDWEEQSYQMSEIFGNSWLTICTIKSSSCLEGFLKRTEHHETSPNLPYTLRTDANVRGSYILRRIQTPPGIPGGIPFAMRAPLSRDLMVSKWNERGWVFQEKNLSPRKAYFGSTMVHFQHKNTTRSHSGCVHDEGSVAAVEFLSRFPLDLSVEAIAGRGRHIADYWYATVEYFAGLQWTESLDIFPGLSGIARRFCNITGSRYAAGLWEDDLHCGLLWRTTNWNRRTNEDIGPAELQQLLGLLSKAGPQLAPSWSWAGRENFQQFLCSDRLNTRCRVRTHLRPEYQLLESKIQIDGVNPLGRLRNASILLSGRVSSLPVGSMPGADVLGKQDWKCKVGRGLVDIMPDWAPMNAWDATGISAADQTKLRLLLISSCCSEWQSPSIDAHAKAQGERDSCTEPYTKQKEKDGASKPKSMFWGPDDYSREALARGWLKPEYRRSFFLDGEPGFSPATDCPFCSDEDRRRDIWGLLIYPADRAGTYYRVGAWYSRAEHGGSELFKHAAAQYLELG</sequence>
<name>A0ACB9Z8Z7_9PEZI</name>
<gene>
    <name evidence="1" type="ORF">F4820DRAFT_178015</name>
</gene>
<evidence type="ECO:0000313" key="1">
    <source>
        <dbReference type="EMBL" id="KAI4867797.1"/>
    </source>
</evidence>